<evidence type="ECO:0000313" key="11">
    <source>
        <dbReference type="Ensembl" id="ENSNMLP00000018444.1"/>
    </source>
</evidence>
<evidence type="ECO:0000259" key="10">
    <source>
        <dbReference type="PROSITE" id="PS50188"/>
    </source>
</evidence>
<dbReference type="Pfam" id="PF00622">
    <property type="entry name" value="SPRY"/>
    <property type="match status" value="1"/>
</dbReference>
<keyword evidence="3 6" id="KW-0863">Zinc-finger</keyword>
<reference evidence="11" key="2">
    <citation type="submission" date="2025-09" db="UniProtKB">
        <authorList>
            <consortium name="Ensembl"/>
        </authorList>
    </citation>
    <scope>IDENTIFICATION</scope>
</reference>
<dbReference type="SUPFAM" id="SSF49899">
    <property type="entry name" value="Concanavalin A-like lectins/glucanases"/>
    <property type="match status" value="1"/>
</dbReference>
<dbReference type="InterPro" id="IPR043136">
    <property type="entry name" value="B30.2/SPRY_sf"/>
</dbReference>
<dbReference type="InterPro" id="IPR003877">
    <property type="entry name" value="SPRY_dom"/>
</dbReference>
<dbReference type="InterPro" id="IPR006574">
    <property type="entry name" value="PRY"/>
</dbReference>
<dbReference type="InterPro" id="IPR003879">
    <property type="entry name" value="Butyrophylin_SPRY"/>
</dbReference>
<evidence type="ECO:0000256" key="7">
    <source>
        <dbReference type="SAM" id="Coils"/>
    </source>
</evidence>
<dbReference type="CDD" id="cd13733">
    <property type="entry name" value="SPRY_PRY_C-I_1"/>
    <property type="match status" value="1"/>
</dbReference>
<dbReference type="PROSITE" id="PS50119">
    <property type="entry name" value="ZF_BBOX"/>
    <property type="match status" value="1"/>
</dbReference>
<evidence type="ECO:0000256" key="6">
    <source>
        <dbReference type="PROSITE-ProRule" id="PRU00024"/>
    </source>
</evidence>
<evidence type="ECO:0000256" key="2">
    <source>
        <dbReference type="ARBA" id="ARBA00022723"/>
    </source>
</evidence>
<dbReference type="Proteomes" id="UP000694523">
    <property type="component" value="Unplaced"/>
</dbReference>
<keyword evidence="1" id="KW-0399">Innate immunity</keyword>
<dbReference type="SUPFAM" id="SSF57850">
    <property type="entry name" value="RING/U-box"/>
    <property type="match status" value="1"/>
</dbReference>
<dbReference type="Gene3D" id="4.10.830.40">
    <property type="match status" value="1"/>
</dbReference>
<protein>
    <submittedName>
        <fullName evidence="11">Uncharacterized protein</fullName>
    </submittedName>
</protein>
<feature type="domain" description="RING-type" evidence="8">
    <location>
        <begin position="12"/>
        <end position="52"/>
    </location>
</feature>
<evidence type="ECO:0000256" key="5">
    <source>
        <dbReference type="ARBA" id="ARBA00022859"/>
    </source>
</evidence>
<keyword evidence="2" id="KW-0479">Metal-binding</keyword>
<dbReference type="InterPro" id="IPR001841">
    <property type="entry name" value="Znf_RING"/>
</dbReference>
<accession>A0A8C6T9D6</accession>
<dbReference type="SMART" id="SM00589">
    <property type="entry name" value="PRY"/>
    <property type="match status" value="1"/>
</dbReference>
<keyword evidence="5" id="KW-0391">Immunity</keyword>
<proteinExistence type="predicted"/>
<dbReference type="AlphaFoldDB" id="A0A8C6T9D6"/>
<dbReference type="SMART" id="SM00449">
    <property type="entry name" value="SPRY"/>
    <property type="match status" value="1"/>
</dbReference>
<feature type="domain" description="B box-type" evidence="9">
    <location>
        <begin position="139"/>
        <end position="179"/>
    </location>
</feature>
<dbReference type="GO" id="GO:0045087">
    <property type="term" value="P:innate immune response"/>
    <property type="evidence" value="ECO:0007669"/>
    <property type="project" value="UniProtKB-KW"/>
</dbReference>
<dbReference type="Pfam" id="PF00643">
    <property type="entry name" value="zf-B_box"/>
    <property type="match status" value="1"/>
</dbReference>
<dbReference type="FunFam" id="2.60.120.920:FF:000004">
    <property type="entry name" value="Butyrophilin subfamily 1 member A1"/>
    <property type="match status" value="1"/>
</dbReference>
<keyword evidence="4" id="KW-0862">Zinc</keyword>
<dbReference type="GO" id="GO:0008270">
    <property type="term" value="F:zinc ion binding"/>
    <property type="evidence" value="ECO:0007669"/>
    <property type="project" value="UniProtKB-KW"/>
</dbReference>
<dbReference type="PROSITE" id="PS50089">
    <property type="entry name" value="ZF_RING_2"/>
    <property type="match status" value="1"/>
</dbReference>
<dbReference type="PRINTS" id="PR01407">
    <property type="entry name" value="BUTYPHLNCDUF"/>
</dbReference>
<dbReference type="SMART" id="SM00184">
    <property type="entry name" value="RING"/>
    <property type="match status" value="1"/>
</dbReference>
<evidence type="ECO:0000256" key="4">
    <source>
        <dbReference type="ARBA" id="ARBA00022833"/>
    </source>
</evidence>
<keyword evidence="12" id="KW-1185">Reference proteome</keyword>
<dbReference type="InterPro" id="IPR017907">
    <property type="entry name" value="Znf_RING_CS"/>
</dbReference>
<evidence type="ECO:0000256" key="1">
    <source>
        <dbReference type="ARBA" id="ARBA00022588"/>
    </source>
</evidence>
<dbReference type="Pfam" id="PF25600">
    <property type="entry name" value="TRIM_CC"/>
    <property type="match status" value="1"/>
</dbReference>
<dbReference type="Gene3D" id="3.30.40.10">
    <property type="entry name" value="Zinc/RING finger domain, C3HC4 (zinc finger)"/>
    <property type="match status" value="1"/>
</dbReference>
<evidence type="ECO:0000259" key="8">
    <source>
        <dbReference type="PROSITE" id="PS50089"/>
    </source>
</evidence>
<dbReference type="CDD" id="cd19769">
    <property type="entry name" value="Bbox2_TRIM16-like"/>
    <property type="match status" value="1"/>
</dbReference>
<dbReference type="Gene3D" id="2.60.120.920">
    <property type="match status" value="1"/>
</dbReference>
<dbReference type="InterPro" id="IPR027370">
    <property type="entry name" value="Znf-RING_euk"/>
</dbReference>
<dbReference type="Gene3D" id="3.30.160.60">
    <property type="entry name" value="Classic Zinc Finger"/>
    <property type="match status" value="1"/>
</dbReference>
<reference evidence="11" key="1">
    <citation type="submission" date="2025-08" db="UniProtKB">
        <authorList>
            <consortium name="Ensembl"/>
        </authorList>
    </citation>
    <scope>IDENTIFICATION</scope>
</reference>
<dbReference type="InterPro" id="IPR000315">
    <property type="entry name" value="Znf_B-box"/>
</dbReference>
<dbReference type="PANTHER" id="PTHR25465">
    <property type="entry name" value="B-BOX DOMAIN CONTAINING"/>
    <property type="match status" value="1"/>
</dbReference>
<feature type="coiled-coil region" evidence="7">
    <location>
        <begin position="248"/>
        <end position="286"/>
    </location>
</feature>
<feature type="domain" description="B30.2/SPRY" evidence="10">
    <location>
        <begin position="343"/>
        <end position="538"/>
    </location>
</feature>
<dbReference type="SUPFAM" id="SSF57845">
    <property type="entry name" value="B-box zinc-binding domain"/>
    <property type="match status" value="1"/>
</dbReference>
<name>A0A8C6T9D6_9GOBI</name>
<dbReference type="SMART" id="SM00336">
    <property type="entry name" value="BBOX"/>
    <property type="match status" value="1"/>
</dbReference>
<dbReference type="GO" id="GO:0005737">
    <property type="term" value="C:cytoplasm"/>
    <property type="evidence" value="ECO:0007669"/>
    <property type="project" value="UniProtKB-ARBA"/>
</dbReference>
<keyword evidence="7" id="KW-0175">Coiled coil</keyword>
<dbReference type="InterPro" id="IPR013320">
    <property type="entry name" value="ConA-like_dom_sf"/>
</dbReference>
<evidence type="ECO:0000259" key="9">
    <source>
        <dbReference type="PROSITE" id="PS50119"/>
    </source>
</evidence>
<dbReference type="PROSITE" id="PS50188">
    <property type="entry name" value="B302_SPRY"/>
    <property type="match status" value="1"/>
</dbReference>
<dbReference type="Pfam" id="PF13765">
    <property type="entry name" value="PRY"/>
    <property type="match status" value="1"/>
</dbReference>
<organism evidence="11 12">
    <name type="scientific">Neogobius melanostomus</name>
    <name type="common">round goby</name>
    <dbReference type="NCBI Taxonomy" id="47308"/>
    <lineage>
        <taxon>Eukaryota</taxon>
        <taxon>Metazoa</taxon>
        <taxon>Chordata</taxon>
        <taxon>Craniata</taxon>
        <taxon>Vertebrata</taxon>
        <taxon>Euteleostomi</taxon>
        <taxon>Actinopterygii</taxon>
        <taxon>Neopterygii</taxon>
        <taxon>Teleostei</taxon>
        <taxon>Neoteleostei</taxon>
        <taxon>Acanthomorphata</taxon>
        <taxon>Gobiaria</taxon>
        <taxon>Gobiiformes</taxon>
        <taxon>Gobioidei</taxon>
        <taxon>Gobiidae</taxon>
        <taxon>Benthophilinae</taxon>
        <taxon>Neogobiini</taxon>
        <taxon>Neogobius</taxon>
    </lineage>
</organism>
<dbReference type="InterPro" id="IPR001870">
    <property type="entry name" value="B30.2/SPRY"/>
</dbReference>
<dbReference type="InterPro" id="IPR051051">
    <property type="entry name" value="E3_ubiq-ligase_TRIM/RNF"/>
</dbReference>
<dbReference type="InterPro" id="IPR013083">
    <property type="entry name" value="Znf_RING/FYVE/PHD"/>
</dbReference>
<evidence type="ECO:0000256" key="3">
    <source>
        <dbReference type="ARBA" id="ARBA00022771"/>
    </source>
</evidence>
<evidence type="ECO:0000313" key="12">
    <source>
        <dbReference type="Proteomes" id="UP000694523"/>
    </source>
</evidence>
<dbReference type="InterPro" id="IPR058030">
    <property type="entry name" value="TRIM8/14/16/25/29/45/65_CC"/>
</dbReference>
<dbReference type="Ensembl" id="ENSNMLT00000020745.1">
    <property type="protein sequence ID" value="ENSNMLP00000018444.1"/>
    <property type="gene ID" value="ENSNMLG00000012131.1"/>
</dbReference>
<dbReference type="PANTHER" id="PTHR25465:SF32">
    <property type="entry name" value="BLOODTHIRSTY-RELATED GENE FAMILY, MEMBER 16 ISOFORM X1-RELATED"/>
    <property type="match status" value="1"/>
</dbReference>
<dbReference type="Pfam" id="PF13445">
    <property type="entry name" value="zf-RING_UBOX"/>
    <property type="match status" value="1"/>
</dbReference>
<dbReference type="PROSITE" id="PS00518">
    <property type="entry name" value="ZF_RING_1"/>
    <property type="match status" value="1"/>
</dbReference>
<sequence>MAAVRSGDQFLCSICLDLFTEPVSTPCGHNFCRRCLSQHWDTSAPCRCPLCNELFHIRPELRVNTLLSEMVSQFKQEAGSRSEVSKPGEVSCDHCSAPKLKALKSCLVCLSSYCESHLQPHLSVPGLKSHQLMEPVDNMEDRMCPQHHKPLELFCRSDHSCLCTMCALLEHQSHKFVPLKEEFDQRKPSLQQTQQQSRHMVKQRRQKIQELQSSVQLSQRAVDREKSTGLQAFSALIESVQRSRERFIQELQEKHRHIQTQAEALLQQLKQEICELEQRSTEAEQLLRSEDHLHFLQHCPALPPTGLKDWSSVRLELEPFEGTAAQALTELEENLKETFTEEMKKVSKPKNKLLREQQFAVDLTLDTDTAYVNLSVSNDLKQVHHTNQRMFSDSPQRFRSLCVLTKQSFSSGRFYFEVQVKGKTYWVLGVAEESVDRKKIGTLNSKYGYWCIGFESGNVYVNYHQPRVPLSLKRAPQKVGVFVDYDEGLVSFYDADTADLIYSFTGCSFREKLFPFLNPCGNFGGSNSAPLILTAVKK</sequence>